<dbReference type="InterPro" id="IPR009100">
    <property type="entry name" value="AcylCoA_DH/oxidase_NM_dom_sf"/>
</dbReference>
<name>A0ABP9HXI6_9ACTN</name>
<comment type="similarity">
    <text evidence="2">Belongs to the acyl-CoA dehydrogenase family.</text>
</comment>
<dbReference type="SUPFAM" id="SSF47203">
    <property type="entry name" value="Acyl-CoA dehydrogenase C-terminal domain-like"/>
    <property type="match status" value="1"/>
</dbReference>
<evidence type="ECO:0000256" key="3">
    <source>
        <dbReference type="ARBA" id="ARBA00022630"/>
    </source>
</evidence>
<dbReference type="InterPro" id="IPR036250">
    <property type="entry name" value="AcylCo_DH-like_C"/>
</dbReference>
<feature type="domain" description="Acyl-CoA dehydrogenase/oxidase N-terminal" evidence="7">
    <location>
        <begin position="21"/>
        <end position="104"/>
    </location>
</feature>
<dbReference type="Pfam" id="PF02771">
    <property type="entry name" value="Acyl-CoA_dh_N"/>
    <property type="match status" value="1"/>
</dbReference>
<evidence type="ECO:0000256" key="4">
    <source>
        <dbReference type="ARBA" id="ARBA00022827"/>
    </source>
</evidence>
<comment type="caution">
    <text evidence="8">The sequence shown here is derived from an EMBL/GenBank/DDBJ whole genome shotgun (WGS) entry which is preliminary data.</text>
</comment>
<comment type="cofactor">
    <cofactor evidence="1">
        <name>FAD</name>
        <dbReference type="ChEBI" id="CHEBI:57692"/>
    </cofactor>
</comment>
<dbReference type="EMBL" id="BAABHS010000024">
    <property type="protein sequence ID" value="GAA4981552.1"/>
    <property type="molecule type" value="Genomic_DNA"/>
</dbReference>
<evidence type="ECO:0000259" key="7">
    <source>
        <dbReference type="Pfam" id="PF02771"/>
    </source>
</evidence>
<keyword evidence="4" id="KW-0274">FAD</keyword>
<protein>
    <submittedName>
        <fullName evidence="8">Acyl-CoA dehydrogenase family protein</fullName>
    </submittedName>
</protein>
<dbReference type="Proteomes" id="UP001500466">
    <property type="component" value="Unassembled WGS sequence"/>
</dbReference>
<dbReference type="InterPro" id="IPR046373">
    <property type="entry name" value="Acyl-CoA_Oxase/DH_mid-dom_sf"/>
</dbReference>
<evidence type="ECO:0000259" key="6">
    <source>
        <dbReference type="Pfam" id="PF00441"/>
    </source>
</evidence>
<accession>A0ABP9HXI6</accession>
<keyword evidence="9" id="KW-1185">Reference proteome</keyword>
<gene>
    <name evidence="8" type="ORF">GCM10023205_58540</name>
</gene>
<dbReference type="Pfam" id="PF00441">
    <property type="entry name" value="Acyl-CoA_dh_1"/>
    <property type="match status" value="1"/>
</dbReference>
<dbReference type="RefSeq" id="WP_345678727.1">
    <property type="nucleotide sequence ID" value="NZ_BAABHS010000024.1"/>
</dbReference>
<dbReference type="Gene3D" id="1.10.540.10">
    <property type="entry name" value="Acyl-CoA dehydrogenase/oxidase, N-terminal domain"/>
    <property type="match status" value="1"/>
</dbReference>
<organism evidence="8 9">
    <name type="scientific">Yinghuangia aomiensis</name>
    <dbReference type="NCBI Taxonomy" id="676205"/>
    <lineage>
        <taxon>Bacteria</taxon>
        <taxon>Bacillati</taxon>
        <taxon>Actinomycetota</taxon>
        <taxon>Actinomycetes</taxon>
        <taxon>Kitasatosporales</taxon>
        <taxon>Streptomycetaceae</taxon>
        <taxon>Yinghuangia</taxon>
    </lineage>
</organism>
<keyword evidence="5" id="KW-0560">Oxidoreductase</keyword>
<evidence type="ECO:0000256" key="2">
    <source>
        <dbReference type="ARBA" id="ARBA00009347"/>
    </source>
</evidence>
<keyword evidence="3" id="KW-0285">Flavoprotein</keyword>
<evidence type="ECO:0000313" key="9">
    <source>
        <dbReference type="Proteomes" id="UP001500466"/>
    </source>
</evidence>
<reference evidence="9" key="1">
    <citation type="journal article" date="2019" name="Int. J. Syst. Evol. Microbiol.">
        <title>The Global Catalogue of Microorganisms (GCM) 10K type strain sequencing project: providing services to taxonomists for standard genome sequencing and annotation.</title>
        <authorList>
            <consortium name="The Broad Institute Genomics Platform"/>
            <consortium name="The Broad Institute Genome Sequencing Center for Infectious Disease"/>
            <person name="Wu L."/>
            <person name="Ma J."/>
        </authorList>
    </citation>
    <scope>NUCLEOTIDE SEQUENCE [LARGE SCALE GENOMIC DNA]</scope>
    <source>
        <strain evidence="9">JCM 17986</strain>
    </source>
</reference>
<feature type="domain" description="Acyl-CoA dehydrogenase/oxidase C-terminal" evidence="6">
    <location>
        <begin position="241"/>
        <end position="380"/>
    </location>
</feature>
<dbReference type="PANTHER" id="PTHR43884:SF20">
    <property type="entry name" value="ACYL-COA DEHYDROGENASE FADE28"/>
    <property type="match status" value="1"/>
</dbReference>
<dbReference type="InterPro" id="IPR009075">
    <property type="entry name" value="AcylCo_DH/oxidase_C"/>
</dbReference>
<evidence type="ECO:0000256" key="5">
    <source>
        <dbReference type="ARBA" id="ARBA00023002"/>
    </source>
</evidence>
<dbReference type="InterPro" id="IPR013786">
    <property type="entry name" value="AcylCoA_DH/ox_N"/>
</dbReference>
<dbReference type="Gene3D" id="2.40.110.10">
    <property type="entry name" value="Butyryl-CoA Dehydrogenase, subunit A, domain 2"/>
    <property type="match status" value="1"/>
</dbReference>
<dbReference type="PANTHER" id="PTHR43884">
    <property type="entry name" value="ACYL-COA DEHYDROGENASE"/>
    <property type="match status" value="1"/>
</dbReference>
<evidence type="ECO:0000313" key="8">
    <source>
        <dbReference type="EMBL" id="GAA4981552.1"/>
    </source>
</evidence>
<dbReference type="SUPFAM" id="SSF56645">
    <property type="entry name" value="Acyl-CoA dehydrogenase NM domain-like"/>
    <property type="match status" value="1"/>
</dbReference>
<sequence length="388" mass="40220">MTTTSPANPPIPVLVNSDVEDDLRAALRSLLRERSAWQRVLPRLDTPDEPYDDALWETLTRELGLAGLLIPEKFGGAGATAREAAVVLEELGRFLTPVPYLASAVLATTAMLSCSPWAEADIADDLAVLAAGSGTATLAVSAHLGPDAAFPDAVAGVPGGTGVTLTGTVPHVLAADRADLLVVPYVVDGAPHLALVRTGGSGVAASRETALDGTRPLSTLDLDGAEARVLAGPDVAAAALRHTLTTGAALLASEQLGTAEQAFETAVEYLRTRHQFGRPLGSFQALRHHAADLWSDLAAARATARYAAACAADDSDDFPLAAALAAAHVGEIAVRTAEESLHLHGGIGFTWEHPAHLYVKRAMSASVMLGTPDRHYAALAQFADIPVA</sequence>
<proteinExistence type="inferred from homology"/>
<dbReference type="Gene3D" id="1.20.140.10">
    <property type="entry name" value="Butyryl-CoA Dehydrogenase, subunit A, domain 3"/>
    <property type="match status" value="1"/>
</dbReference>
<dbReference type="InterPro" id="IPR037069">
    <property type="entry name" value="AcylCoA_DH/ox_N_sf"/>
</dbReference>
<evidence type="ECO:0000256" key="1">
    <source>
        <dbReference type="ARBA" id="ARBA00001974"/>
    </source>
</evidence>